<sequence>MRGDSHYSRDLQLGAAMGSWASTRDSPIRTELDGPRNGDELEHLWMLTISGDHLEAVVTLFRGARAEVTVVWFSAKEDGVHTGRETGLTPGRLTEMLDGIAAMECGGAAPAWLRPVAES</sequence>
<dbReference type="EMBL" id="JACHNC010000001">
    <property type="protein sequence ID" value="MBB4753739.1"/>
    <property type="molecule type" value="Genomic_DNA"/>
</dbReference>
<dbReference type="RefSeq" id="WP_188125395.1">
    <property type="nucleotide sequence ID" value="NZ_BOMP01000085.1"/>
</dbReference>
<dbReference type="Proteomes" id="UP000590511">
    <property type="component" value="Unassembled WGS sequence"/>
</dbReference>
<reference evidence="1 2" key="1">
    <citation type="submission" date="2020-08" db="EMBL/GenBank/DDBJ databases">
        <title>Sequencing the genomes of 1000 actinobacteria strains.</title>
        <authorList>
            <person name="Klenk H.-P."/>
        </authorList>
    </citation>
    <scope>NUCLEOTIDE SEQUENCE [LARGE SCALE GENOMIC DNA]</scope>
    <source>
        <strain evidence="1 2">DSM 43150</strain>
    </source>
</reference>
<protein>
    <submittedName>
        <fullName evidence="1">Uncharacterized protein</fullName>
    </submittedName>
</protein>
<organism evidence="1 2">
    <name type="scientific">Actinoplanes lobatus</name>
    <dbReference type="NCBI Taxonomy" id="113568"/>
    <lineage>
        <taxon>Bacteria</taxon>
        <taxon>Bacillati</taxon>
        <taxon>Actinomycetota</taxon>
        <taxon>Actinomycetes</taxon>
        <taxon>Micromonosporales</taxon>
        <taxon>Micromonosporaceae</taxon>
        <taxon>Actinoplanes</taxon>
    </lineage>
</organism>
<comment type="caution">
    <text evidence="1">The sequence shown here is derived from an EMBL/GenBank/DDBJ whole genome shotgun (WGS) entry which is preliminary data.</text>
</comment>
<dbReference type="AlphaFoldDB" id="A0A7W7MKJ9"/>
<evidence type="ECO:0000313" key="1">
    <source>
        <dbReference type="EMBL" id="MBB4753739.1"/>
    </source>
</evidence>
<accession>A0A7W7MKJ9</accession>
<name>A0A7W7MKJ9_9ACTN</name>
<proteinExistence type="predicted"/>
<evidence type="ECO:0000313" key="2">
    <source>
        <dbReference type="Proteomes" id="UP000590511"/>
    </source>
</evidence>
<gene>
    <name evidence="1" type="ORF">BJ964_007900</name>
</gene>